<dbReference type="Proteomes" id="UP001226091">
    <property type="component" value="Chromosome"/>
</dbReference>
<protein>
    <submittedName>
        <fullName evidence="1">CoA transferase subunit A</fullName>
    </submittedName>
</protein>
<keyword evidence="2" id="KW-1185">Reference proteome</keyword>
<evidence type="ECO:0000313" key="1">
    <source>
        <dbReference type="EMBL" id="WHZ55922.1"/>
    </source>
</evidence>
<keyword evidence="1" id="KW-0808">Transferase</keyword>
<gene>
    <name evidence="1" type="ORF">QLQ22_14490</name>
</gene>
<sequence length="233" mass="24709">MIANSFQKIRQIDEVIGKINDGCTLMAGGFGGVGTPPSLIDAILEKEVRDLEIICNDTGFPHIGIGKLISAGRVRKVIASHIGSNPIAGSLMSEGKLEVEFTPQGTLGERIRAGGMGLGGILSDVGMGSEIAEKGKDLVQVEGRTYFIETALTADVAIICGKAADEFGNIIYKKSARNMNPLMAMAGDYTIAEVDEIVSLGELDAEAIITPGVFVQAIVQSEGVNWKWVWEAK</sequence>
<proteinExistence type="predicted"/>
<evidence type="ECO:0000313" key="2">
    <source>
        <dbReference type="Proteomes" id="UP001226091"/>
    </source>
</evidence>
<dbReference type="EMBL" id="CP126116">
    <property type="protein sequence ID" value="WHZ55922.1"/>
    <property type="molecule type" value="Genomic_DNA"/>
</dbReference>
<organism evidence="1 2">
    <name type="scientific">Metabacillus hrfriensis</name>
    <dbReference type="NCBI Taxonomy" id="3048891"/>
    <lineage>
        <taxon>Bacteria</taxon>
        <taxon>Bacillati</taxon>
        <taxon>Bacillota</taxon>
        <taxon>Bacilli</taxon>
        <taxon>Bacillales</taxon>
        <taxon>Bacillaceae</taxon>
        <taxon>Metabacillus</taxon>
    </lineage>
</organism>
<reference evidence="2" key="1">
    <citation type="journal article" date="2025" name="Aquaculture">
        <title>Assessment of the bioflocculant production and safety properties of Metabacillus hrfriensis sp. nov. based on phenotypic and whole-genome sequencing analysis.</title>
        <authorList>
            <person name="Zhang R."/>
            <person name="Zhao Z."/>
            <person name="Luo L."/>
            <person name="Wang S."/>
            <person name="Guo K."/>
            <person name="Xu W."/>
        </authorList>
    </citation>
    <scope>NUCLEOTIDE SEQUENCE [LARGE SCALE GENOMIC DNA]</scope>
    <source>
        <strain evidence="2">CT-WN-B3</strain>
    </source>
</reference>
<name>A0ACD4R715_9BACI</name>
<accession>A0ACD4R715</accession>